<evidence type="ECO:0000256" key="8">
    <source>
        <dbReference type="ARBA" id="ARBA00023136"/>
    </source>
</evidence>
<evidence type="ECO:0000313" key="14">
    <source>
        <dbReference type="Proteomes" id="UP000271256"/>
    </source>
</evidence>
<dbReference type="InterPro" id="IPR048631">
    <property type="entry name" value="SecD_1st"/>
</dbReference>
<feature type="transmembrane region" description="Helical" evidence="9">
    <location>
        <begin position="304"/>
        <end position="325"/>
    </location>
</feature>
<reference evidence="13 14" key="1">
    <citation type="submission" date="2018-10" db="EMBL/GenBank/DDBJ databases">
        <authorList>
            <person name="Grouzdev D.S."/>
            <person name="Krutkina M.S."/>
            <person name="Tourova T.P."/>
            <person name="Nazina T.N."/>
        </authorList>
    </citation>
    <scope>NUCLEOTIDE SEQUENCE [LARGE SCALE GENOMIC DNA]</scope>
    <source>
        <strain evidence="13 14">435</strain>
    </source>
</reference>
<dbReference type="Pfam" id="PF21760">
    <property type="entry name" value="SecD_1st"/>
    <property type="match status" value="1"/>
</dbReference>
<dbReference type="InterPro" id="IPR005791">
    <property type="entry name" value="SecD"/>
</dbReference>
<dbReference type="GO" id="GO:0043952">
    <property type="term" value="P:protein transport by the Sec complex"/>
    <property type="evidence" value="ECO:0007669"/>
    <property type="project" value="UniProtKB-UniRule"/>
</dbReference>
<accession>A0A494WZ18</accession>
<dbReference type="GO" id="GO:0065002">
    <property type="term" value="P:intracellular protein transmembrane transport"/>
    <property type="evidence" value="ECO:0007669"/>
    <property type="project" value="UniProtKB-UniRule"/>
</dbReference>
<evidence type="ECO:0000259" key="11">
    <source>
        <dbReference type="Pfam" id="PF21760"/>
    </source>
</evidence>
<keyword evidence="7 9" id="KW-0811">Translocation</keyword>
<comment type="similarity">
    <text evidence="9">Belongs to the SecD/SecF family. SecD subfamily.</text>
</comment>
<feature type="domain" description="SecDF P1 head subdomain" evidence="12">
    <location>
        <begin position="132"/>
        <end position="229"/>
    </location>
</feature>
<dbReference type="GO" id="GO:0015450">
    <property type="term" value="F:protein-transporting ATPase activity"/>
    <property type="evidence" value="ECO:0007669"/>
    <property type="project" value="InterPro"/>
</dbReference>
<proteinExistence type="inferred from homology"/>
<dbReference type="InterPro" id="IPR048634">
    <property type="entry name" value="SecD_SecF_C"/>
</dbReference>
<dbReference type="SUPFAM" id="SSF82866">
    <property type="entry name" value="Multidrug efflux transporter AcrB transmembrane domain"/>
    <property type="match status" value="1"/>
</dbReference>
<dbReference type="GO" id="GO:0005886">
    <property type="term" value="C:plasma membrane"/>
    <property type="evidence" value="ECO:0007669"/>
    <property type="project" value="UniProtKB-SubCell"/>
</dbReference>
<evidence type="ECO:0000256" key="5">
    <source>
        <dbReference type="ARBA" id="ARBA00022927"/>
    </source>
</evidence>
<dbReference type="Gene3D" id="3.30.70.3220">
    <property type="match status" value="1"/>
</dbReference>
<dbReference type="InterPro" id="IPR022813">
    <property type="entry name" value="SecD/SecF_arch_bac"/>
</dbReference>
<keyword evidence="6 9" id="KW-1133">Transmembrane helix</keyword>
<sequence>MKWNKIFILAGIVVIVALATVAAVSPVFKNNPYLGKYLPLVKDITLGLDLQGGVHVVLEAKDTPEVKVTPDTMKQLMAVIQRRVDQFGVAEPVIQQQGRDRLIVEIAGRIDPEEAVRTMVKTAYLEFKTMDGKTVVTGADLKDAIESKDPTSGQIKVDLTFNAAGAKKFAEATAANVGKPIAIILDGQVLQTPVVQEPIPNGKAQITGYQSLEEAHNIAILLRSGALPVKVEVAEKRGIGPALGADSLEKSKHAGLVGVLAILIFMVMYYRLPGLVADFALLIYALIVLAIYVGLHVTMTLPGIAAFLLSLGIAVDANVIIFERLKEELRTGKSLRSAIDAGFKRAFTAIFDANATTLIAAVVLYFFGTGPIRGFAITLGIGIVASMFTAITVTRWLLHLVAASGLVRNAKAYGA</sequence>
<dbReference type="AlphaFoldDB" id="A0A494WZ18"/>
<dbReference type="InterPro" id="IPR022646">
    <property type="entry name" value="SecD/SecF_CS"/>
</dbReference>
<evidence type="ECO:0000256" key="9">
    <source>
        <dbReference type="HAMAP-Rule" id="MF_01463"/>
    </source>
</evidence>
<dbReference type="InterPro" id="IPR054384">
    <property type="entry name" value="SecDF_P1_head"/>
</dbReference>
<keyword evidence="14" id="KW-1185">Reference proteome</keyword>
<dbReference type="NCBIfam" id="TIGR01129">
    <property type="entry name" value="secD"/>
    <property type="match status" value="1"/>
</dbReference>
<evidence type="ECO:0000256" key="3">
    <source>
        <dbReference type="ARBA" id="ARBA00022475"/>
    </source>
</evidence>
<dbReference type="OrthoDB" id="9805019at2"/>
<evidence type="ECO:0000259" key="12">
    <source>
        <dbReference type="Pfam" id="PF22599"/>
    </source>
</evidence>
<feature type="domain" description="Protein export membrane protein SecD/SecF C-terminal" evidence="10">
    <location>
        <begin position="230"/>
        <end position="397"/>
    </location>
</feature>
<evidence type="ECO:0000256" key="6">
    <source>
        <dbReference type="ARBA" id="ARBA00022989"/>
    </source>
</evidence>
<dbReference type="InterPro" id="IPR001036">
    <property type="entry name" value="Acrflvin-R"/>
</dbReference>
<evidence type="ECO:0000313" key="13">
    <source>
        <dbReference type="EMBL" id="RKO67602.1"/>
    </source>
</evidence>
<feature type="transmembrane region" description="Helical" evidence="9">
    <location>
        <begin position="253"/>
        <end position="272"/>
    </location>
</feature>
<dbReference type="PANTHER" id="PTHR30081:SF1">
    <property type="entry name" value="PROTEIN TRANSLOCASE SUBUNIT SECD"/>
    <property type="match status" value="1"/>
</dbReference>
<dbReference type="Gene3D" id="1.20.1640.10">
    <property type="entry name" value="Multidrug efflux transporter AcrB transmembrane domain"/>
    <property type="match status" value="1"/>
</dbReference>
<feature type="transmembrane region" description="Helical" evidence="9">
    <location>
        <begin position="374"/>
        <end position="398"/>
    </location>
</feature>
<dbReference type="Pfam" id="PF02355">
    <property type="entry name" value="SecD_SecF_C"/>
    <property type="match status" value="1"/>
</dbReference>
<gene>
    <name evidence="9 13" type="primary">secD</name>
    <name evidence="13" type="ORF">D7024_11970</name>
</gene>
<feature type="transmembrane region" description="Helical" evidence="9">
    <location>
        <begin position="346"/>
        <end position="368"/>
    </location>
</feature>
<dbReference type="Pfam" id="PF22599">
    <property type="entry name" value="SecDF_P1_head"/>
    <property type="match status" value="1"/>
</dbReference>
<dbReference type="FunFam" id="1.20.1640.10:FF:000004">
    <property type="entry name" value="Protein translocase subunit SecD"/>
    <property type="match status" value="1"/>
</dbReference>
<name>A0A494WZ18_9FIRM</name>
<organism evidence="13 14">
    <name type="scientific">Desulfofundulus salinus</name>
    <dbReference type="NCBI Taxonomy" id="2419843"/>
    <lineage>
        <taxon>Bacteria</taxon>
        <taxon>Bacillati</taxon>
        <taxon>Bacillota</taxon>
        <taxon>Clostridia</taxon>
        <taxon>Eubacteriales</taxon>
        <taxon>Peptococcaceae</taxon>
        <taxon>Desulfofundulus</taxon>
    </lineage>
</organism>
<dbReference type="GO" id="GO:0006605">
    <property type="term" value="P:protein targeting"/>
    <property type="evidence" value="ECO:0007669"/>
    <property type="project" value="UniProtKB-UniRule"/>
</dbReference>
<comment type="caution">
    <text evidence="13">The sequence shown here is derived from an EMBL/GenBank/DDBJ whole genome shotgun (WGS) entry which is preliminary data.</text>
</comment>
<dbReference type="InterPro" id="IPR055344">
    <property type="entry name" value="SecD_SecF_C_bact"/>
</dbReference>
<evidence type="ECO:0000259" key="10">
    <source>
        <dbReference type="Pfam" id="PF02355"/>
    </source>
</evidence>
<feature type="domain" description="Protein translocase subunit SecDF P1" evidence="11">
    <location>
        <begin position="73"/>
        <end position="131"/>
    </location>
</feature>
<keyword evidence="8 9" id="KW-0472">Membrane</keyword>
<evidence type="ECO:0000256" key="2">
    <source>
        <dbReference type="ARBA" id="ARBA00022448"/>
    </source>
</evidence>
<evidence type="ECO:0000256" key="1">
    <source>
        <dbReference type="ARBA" id="ARBA00004651"/>
    </source>
</evidence>
<comment type="subcellular location">
    <subcellularLocation>
        <location evidence="1 9">Cell membrane</location>
        <topology evidence="1 9">Multi-pass membrane protein</topology>
    </subcellularLocation>
</comment>
<feature type="transmembrane region" description="Helical" evidence="9">
    <location>
        <begin position="279"/>
        <end position="298"/>
    </location>
</feature>
<dbReference type="NCBIfam" id="TIGR00916">
    <property type="entry name" value="2A0604s01"/>
    <property type="match status" value="1"/>
</dbReference>
<dbReference type="HAMAP" id="MF_01463_B">
    <property type="entry name" value="SecD_B"/>
    <property type="match status" value="1"/>
</dbReference>
<protein>
    <recommendedName>
        <fullName evidence="9">Protein translocase subunit SecD</fullName>
    </recommendedName>
</protein>
<dbReference type="Pfam" id="PF07549">
    <property type="entry name" value="Sec_GG"/>
    <property type="match status" value="1"/>
</dbReference>
<evidence type="ECO:0000256" key="4">
    <source>
        <dbReference type="ARBA" id="ARBA00022692"/>
    </source>
</evidence>
<keyword evidence="4 9" id="KW-0812">Transmembrane</keyword>
<comment type="caution">
    <text evidence="9">Lacks conserved residue(s) required for the propagation of feature annotation.</text>
</comment>
<comment type="subunit">
    <text evidence="9">Forms a complex with SecF. Part of the essential Sec protein translocation apparatus which comprises SecA, SecYEG and auxiliary proteins SecDF. Other proteins may also be involved.</text>
</comment>
<dbReference type="PRINTS" id="PR00702">
    <property type="entry name" value="ACRIFLAVINRP"/>
</dbReference>
<dbReference type="EMBL" id="RBWE01000001">
    <property type="protein sequence ID" value="RKO67602.1"/>
    <property type="molecule type" value="Genomic_DNA"/>
</dbReference>
<keyword evidence="3 9" id="KW-1003">Cell membrane</keyword>
<evidence type="ECO:0000256" key="7">
    <source>
        <dbReference type="ARBA" id="ARBA00023010"/>
    </source>
</evidence>
<keyword evidence="2 9" id="KW-0813">Transport</keyword>
<dbReference type="PANTHER" id="PTHR30081">
    <property type="entry name" value="PROTEIN-EXPORT MEMBRANE PROTEIN SEC"/>
    <property type="match status" value="1"/>
</dbReference>
<dbReference type="RefSeq" id="WP_121452012.1">
    <property type="nucleotide sequence ID" value="NZ_RBWE01000001.1"/>
</dbReference>
<comment type="function">
    <text evidence="9">Part of the Sec protein translocase complex. Interacts with the SecYEG preprotein conducting channel. SecDF uses the proton motive force (PMF) to complete protein translocation after the ATP-dependent function of SecA.</text>
</comment>
<dbReference type="Proteomes" id="UP000271256">
    <property type="component" value="Unassembled WGS sequence"/>
</dbReference>
<keyword evidence="5 9" id="KW-0653">Protein transport</keyword>